<evidence type="ECO:0000313" key="2">
    <source>
        <dbReference type="Proteomes" id="UP001157006"/>
    </source>
</evidence>
<protein>
    <submittedName>
        <fullName evidence="1">Uncharacterized protein</fullName>
    </submittedName>
</protein>
<organism evidence="1 2">
    <name type="scientific">Vicia faba</name>
    <name type="common">Broad bean</name>
    <name type="synonym">Faba vulgaris</name>
    <dbReference type="NCBI Taxonomy" id="3906"/>
    <lineage>
        <taxon>Eukaryota</taxon>
        <taxon>Viridiplantae</taxon>
        <taxon>Streptophyta</taxon>
        <taxon>Embryophyta</taxon>
        <taxon>Tracheophyta</taxon>
        <taxon>Spermatophyta</taxon>
        <taxon>Magnoliopsida</taxon>
        <taxon>eudicotyledons</taxon>
        <taxon>Gunneridae</taxon>
        <taxon>Pentapetalae</taxon>
        <taxon>rosids</taxon>
        <taxon>fabids</taxon>
        <taxon>Fabales</taxon>
        <taxon>Fabaceae</taxon>
        <taxon>Papilionoideae</taxon>
        <taxon>50 kb inversion clade</taxon>
        <taxon>NPAAA clade</taxon>
        <taxon>Hologalegina</taxon>
        <taxon>IRL clade</taxon>
        <taxon>Fabeae</taxon>
        <taxon>Vicia</taxon>
    </lineage>
</organism>
<keyword evidence="2" id="KW-1185">Reference proteome</keyword>
<evidence type="ECO:0000313" key="1">
    <source>
        <dbReference type="EMBL" id="CAI8615399.1"/>
    </source>
</evidence>
<sequence length="100" mass="11072">MTEYEPETPIQAATPQCNDPLASDSAVIDSTPFYTRLLLLHISAISDLCIFRERLVAEDGVAMMEVVNDVICTSISWSVPNREPGPLDFNPILASIPHNW</sequence>
<dbReference type="AlphaFoldDB" id="A0AAV1B1V0"/>
<dbReference type="EMBL" id="OX451740">
    <property type="protein sequence ID" value="CAI8615399.1"/>
    <property type="molecule type" value="Genomic_DNA"/>
</dbReference>
<accession>A0AAV1B1V0</accession>
<gene>
    <name evidence="1" type="ORF">VFH_V177200</name>
</gene>
<name>A0AAV1B1V0_VICFA</name>
<dbReference type="Proteomes" id="UP001157006">
    <property type="component" value="Chromosome 5"/>
</dbReference>
<proteinExistence type="predicted"/>
<reference evidence="1 2" key="1">
    <citation type="submission" date="2023-01" db="EMBL/GenBank/DDBJ databases">
        <authorList>
            <person name="Kreplak J."/>
        </authorList>
    </citation>
    <scope>NUCLEOTIDE SEQUENCE [LARGE SCALE GENOMIC DNA]</scope>
</reference>